<sequence>MNRTPSRASFGGRVSFAALVLTLTLLLSALPGGAEERILGYESVVRVAPDASLEVTETLKVRAEGDQIRRGIYRDFPTRYRNAQGKRVRVPFDVLRVLLDGHPEDWHTEDRDNGVRLYAGSRDRTVVPGVHTYTLVYRTARQVGHFEGHDELYWNVTGNGWVFPIDRATCRILLPRKEGGTAPFLRQAAFTGAQGERGSGAIWRIGGDGSAFFETTRPLGPHEGLTVVASWPAGVVAPTEETRAGAEEGRGLILAGWALGGLTLLAFVLAWVKVGRDPKKGTLVPRFAPPEGFSPAACRTLWRMGGFDSRTFACALIHGAVKGALTLVQEEDSFRLELRNRNLPGLAPEEALLVRSFFPGDRGAFTFGDEEDETVRAAQDGVRRILKRGTEGTFFSSHRGWWALGASLSLLAAGTLLMGEGGGDPGPLALGVGALALLGVTGVLIRNVPAAWRRFRESRGLRRGLSRLLGLVGAVLAVPAFLAADLVLLALLAEEGSPAAALMTTVLGAADALFFWLLKAPSVAGRKALDELEGFRMYLSVAEKDRMNLLNPPERTPELFERFLPYALALDVEQHWSEQFADVLARAAREPGGYTPLWYAGGSFDPTRPDRFASSLGDSLSSHIASAATPPGSESGFSGGSSGGGGGGGGGGGW</sequence>
<dbReference type="Pfam" id="PF20990">
    <property type="entry name" value="DUF2207_C"/>
    <property type="match status" value="1"/>
</dbReference>
<protein>
    <recommendedName>
        <fullName evidence="7">Transmembrane signal peptide protein</fullName>
    </recommendedName>
</protein>
<dbReference type="OrthoDB" id="9767603at2"/>
<evidence type="ECO:0000256" key="2">
    <source>
        <dbReference type="SAM" id="Phobius"/>
    </source>
</evidence>
<dbReference type="InterPro" id="IPR018702">
    <property type="entry name" value="DUF2207"/>
</dbReference>
<evidence type="ECO:0000313" key="5">
    <source>
        <dbReference type="EMBL" id="EFQ24277.1"/>
    </source>
</evidence>
<feature type="domain" description="Predicted membrane protein YciQ-like C-terminal" evidence="4">
    <location>
        <begin position="286"/>
        <end position="580"/>
    </location>
</feature>
<dbReference type="eggNOG" id="COG4907">
    <property type="taxonomic scope" value="Bacteria"/>
</dbReference>
<evidence type="ECO:0008006" key="7">
    <source>
        <dbReference type="Google" id="ProtNLM"/>
    </source>
</evidence>
<feature type="compositionally biased region" description="Gly residues" evidence="1">
    <location>
        <begin position="637"/>
        <end position="654"/>
    </location>
</feature>
<feature type="domain" description="DUF2207" evidence="3">
    <location>
        <begin position="37"/>
        <end position="231"/>
    </location>
</feature>
<dbReference type="Proteomes" id="UP000005096">
    <property type="component" value="Chromosome"/>
</dbReference>
<gene>
    <name evidence="5" type="ORF">Apau_1863</name>
</gene>
<evidence type="ECO:0000313" key="6">
    <source>
        <dbReference type="Proteomes" id="UP000005096"/>
    </source>
</evidence>
<dbReference type="EMBL" id="CM001022">
    <property type="protein sequence ID" value="EFQ24277.1"/>
    <property type="molecule type" value="Genomic_DNA"/>
</dbReference>
<evidence type="ECO:0000259" key="4">
    <source>
        <dbReference type="Pfam" id="PF20990"/>
    </source>
</evidence>
<dbReference type="STRING" id="584708.Apau_1863"/>
<accession>E3CW22</accession>
<evidence type="ECO:0000256" key="1">
    <source>
        <dbReference type="SAM" id="MobiDB-lite"/>
    </source>
</evidence>
<feature type="transmembrane region" description="Helical" evidence="2">
    <location>
        <begin position="252"/>
        <end position="272"/>
    </location>
</feature>
<feature type="transmembrane region" description="Helical" evidence="2">
    <location>
        <begin position="468"/>
        <end position="493"/>
    </location>
</feature>
<feature type="transmembrane region" description="Helical" evidence="2">
    <location>
        <begin position="401"/>
        <end position="419"/>
    </location>
</feature>
<keyword evidence="2" id="KW-1133">Transmembrane helix</keyword>
<dbReference type="PaxDb" id="584708-Apau_1863"/>
<keyword evidence="2" id="KW-0472">Membrane</keyword>
<name>E3CW22_9BACT</name>
<feature type="region of interest" description="Disordered" evidence="1">
    <location>
        <begin position="623"/>
        <end position="654"/>
    </location>
</feature>
<keyword evidence="2" id="KW-0812">Transmembrane</keyword>
<dbReference type="InterPro" id="IPR048389">
    <property type="entry name" value="YciQ-like_C"/>
</dbReference>
<organism evidence="5 6">
    <name type="scientific">Aminomonas paucivorans DSM 12260</name>
    <dbReference type="NCBI Taxonomy" id="584708"/>
    <lineage>
        <taxon>Bacteria</taxon>
        <taxon>Thermotogati</taxon>
        <taxon>Synergistota</taxon>
        <taxon>Synergistia</taxon>
        <taxon>Synergistales</taxon>
        <taxon>Synergistaceae</taxon>
        <taxon>Aminomonas</taxon>
    </lineage>
</organism>
<dbReference type="RefSeq" id="WP_006301509.1">
    <property type="nucleotide sequence ID" value="NZ_CM001022.1"/>
</dbReference>
<reference evidence="5 6" key="1">
    <citation type="journal article" date="2010" name="Stand. Genomic Sci.">
        <title>Non-contiguous finished genome sequence of Aminomonas paucivorans type strain (GLU-3).</title>
        <authorList>
            <person name="Pitluck S."/>
            <person name="Yasawong M."/>
            <person name="Held B."/>
            <person name="Lapidus A."/>
            <person name="Nolan M."/>
            <person name="Copeland A."/>
            <person name="Lucas S."/>
            <person name="Del Rio T.G."/>
            <person name="Tice H."/>
            <person name="Cheng J.F."/>
            <person name="Chertkov O."/>
            <person name="Goodwin L."/>
            <person name="Tapia R."/>
            <person name="Han C."/>
            <person name="Liolios K."/>
            <person name="Ivanova N."/>
            <person name="Mavromatis K."/>
            <person name="Ovchinnikova G."/>
            <person name="Pati A."/>
            <person name="Chen A."/>
            <person name="Palaniappan K."/>
            <person name="Land M."/>
            <person name="Hauser L."/>
            <person name="Chang Y.J."/>
            <person name="Jeffries C.D."/>
            <person name="Pukall R."/>
            <person name="Spring S."/>
            <person name="Rohde M."/>
            <person name="Sikorski J."/>
            <person name="Goker M."/>
            <person name="Woyke T."/>
            <person name="Bristow J."/>
            <person name="Eisen J.A."/>
            <person name="Markowitz V."/>
            <person name="Hugenholtz P."/>
            <person name="Kyrpides N.C."/>
            <person name="Klenk H.P."/>
        </authorList>
    </citation>
    <scope>NUCLEOTIDE SEQUENCE [LARGE SCALE GENOMIC DNA]</scope>
    <source>
        <strain evidence="5 6">DSM 12260</strain>
    </source>
</reference>
<feature type="transmembrane region" description="Helical" evidence="2">
    <location>
        <begin position="499"/>
        <end position="518"/>
    </location>
</feature>
<proteinExistence type="predicted"/>
<keyword evidence="6" id="KW-1185">Reference proteome</keyword>
<feature type="transmembrane region" description="Helical" evidence="2">
    <location>
        <begin position="425"/>
        <end position="448"/>
    </location>
</feature>
<dbReference type="HOGENOM" id="CLU_015045_2_0_0"/>
<dbReference type="AlphaFoldDB" id="E3CW22"/>
<evidence type="ECO:0000259" key="3">
    <source>
        <dbReference type="Pfam" id="PF09972"/>
    </source>
</evidence>
<dbReference type="Pfam" id="PF09972">
    <property type="entry name" value="DUF2207"/>
    <property type="match status" value="1"/>
</dbReference>